<keyword evidence="3" id="KW-1185">Reference proteome</keyword>
<dbReference type="RefSeq" id="WP_160553116.1">
    <property type="nucleotide sequence ID" value="NZ_CP047650.1"/>
</dbReference>
<evidence type="ECO:0000256" key="1">
    <source>
        <dbReference type="SAM" id="MobiDB-lite"/>
    </source>
</evidence>
<protein>
    <submittedName>
        <fullName evidence="2">Uncharacterized protein</fullName>
    </submittedName>
</protein>
<reference evidence="2 3" key="1">
    <citation type="submission" date="2020-01" db="EMBL/GenBank/DDBJ databases">
        <title>Genome sequencing of strain KACC 21265.</title>
        <authorList>
            <person name="Heo J."/>
            <person name="Kim S.-J."/>
            <person name="Kim J.-S."/>
            <person name="Hong S.-B."/>
            <person name="Kwon S.-W."/>
        </authorList>
    </citation>
    <scope>NUCLEOTIDE SEQUENCE [LARGE SCALE GENOMIC DNA]</scope>
    <source>
        <strain evidence="2 3">KACC 21265</strain>
    </source>
</reference>
<sequence length="582" mass="65732">MQVDDTRPQPARTVQLPGNPPLVAQGQDEADFEPTRFEELPPELALMLSDIWLKLHPAENPIGPIASGNAHLHDVYRQPLRASDLIRALYCAQDDTQLRAAIDALADAPVQYQEDCWAHVWKILPRWVTPCSTWQLQALLDHLLSRFPTAPALRLQQMQRAVRFVDACHSDAWSREFHDRLLRACLELPEIPRALWRLLLQLRHTSVADPEAGPERIEDIDGAERLPAARRAELALLLRCMDQRYRQRTLAEMLDEIAEVETVADPAVRLDLLQWLRIRRATARTEDADTVAAARCRALLNIEGAAQREEVLRMLPLKEGELSVDTLRKELPGLPPVAAMRVLGAHFYRLLEAAGGRRLLADCLVPLLLRSRETPSGHLAFLHLLALRVHLVCAVGLAPQLPDLLLEECARLEPCLRLALLDKLSTANWRSSETRQVWAREWRACLRQSIETLQHARTAAQAWPALRCLLVTLRRPELRDTVLQTVLSKLPLLAAGDLALALKEVVLHCLFSPFLTSREQVTQLIAACAELPFHLRPGLLMQIRKLIAPHHEGEDEGLLALERQTAEAVERWRALPADRTDI</sequence>
<dbReference type="Proteomes" id="UP000464787">
    <property type="component" value="Chromosome"/>
</dbReference>
<dbReference type="EMBL" id="CP047650">
    <property type="protein sequence ID" value="QHI99316.1"/>
    <property type="molecule type" value="Genomic_DNA"/>
</dbReference>
<accession>A0A857J659</accession>
<evidence type="ECO:0000313" key="3">
    <source>
        <dbReference type="Proteomes" id="UP000464787"/>
    </source>
</evidence>
<name>A0A857J659_9BURK</name>
<feature type="region of interest" description="Disordered" evidence="1">
    <location>
        <begin position="1"/>
        <end position="30"/>
    </location>
</feature>
<organism evidence="2 3">
    <name type="scientific">Xylophilus rhododendri</name>
    <dbReference type="NCBI Taxonomy" id="2697032"/>
    <lineage>
        <taxon>Bacteria</taxon>
        <taxon>Pseudomonadati</taxon>
        <taxon>Pseudomonadota</taxon>
        <taxon>Betaproteobacteria</taxon>
        <taxon>Burkholderiales</taxon>
        <taxon>Xylophilus</taxon>
    </lineage>
</organism>
<gene>
    <name evidence="2" type="ORF">GT347_15830</name>
</gene>
<dbReference type="KEGG" id="xyk:GT347_15830"/>
<proteinExistence type="predicted"/>
<evidence type="ECO:0000313" key="2">
    <source>
        <dbReference type="EMBL" id="QHI99316.1"/>
    </source>
</evidence>
<dbReference type="AlphaFoldDB" id="A0A857J659"/>